<dbReference type="Pfam" id="PF15967">
    <property type="entry name" value="Nucleoporin_FG2"/>
    <property type="match status" value="2"/>
</dbReference>
<reference evidence="9" key="1">
    <citation type="submission" date="2020-07" db="EMBL/GenBank/DDBJ databases">
        <title>A long reads based de novo assembly of the rainbow trout Arlee double haploid line genome.</title>
        <authorList>
            <person name="Gao G."/>
            <person name="Palti Y."/>
        </authorList>
    </citation>
    <scope>NUCLEOTIDE SEQUENCE [LARGE SCALE GENOMIC DNA]</scope>
</reference>
<evidence type="ECO:0000256" key="6">
    <source>
        <dbReference type="ARBA" id="ARBA00023132"/>
    </source>
</evidence>
<evidence type="ECO:0000256" key="7">
    <source>
        <dbReference type="ARBA" id="ARBA00023242"/>
    </source>
</evidence>
<dbReference type="GO" id="GO:0015031">
    <property type="term" value="P:protein transport"/>
    <property type="evidence" value="ECO:0007669"/>
    <property type="project" value="UniProtKB-KW"/>
</dbReference>
<feature type="region of interest" description="Disordered" evidence="8">
    <location>
        <begin position="361"/>
        <end position="394"/>
    </location>
</feature>
<dbReference type="InterPro" id="IPR024882">
    <property type="entry name" value="NUP58/p45/49"/>
</dbReference>
<dbReference type="PANTHER" id="PTHR13437">
    <property type="entry name" value="NUCLEOPORIN P58/P45 NUCLEOPORIN-LIKE PROTEIN 1"/>
    <property type="match status" value="1"/>
</dbReference>
<keyword evidence="2" id="KW-0813">Transport</keyword>
<dbReference type="PANTHER" id="PTHR13437:SF2">
    <property type="entry name" value="NUCLEOPORIN P58_P45"/>
    <property type="match status" value="1"/>
</dbReference>
<feature type="region of interest" description="Disordered" evidence="8">
    <location>
        <begin position="428"/>
        <end position="452"/>
    </location>
</feature>
<evidence type="ECO:0000313" key="10">
    <source>
        <dbReference type="Proteomes" id="UP000694395"/>
    </source>
</evidence>
<dbReference type="GO" id="GO:0008139">
    <property type="term" value="F:nuclear localization sequence binding"/>
    <property type="evidence" value="ECO:0007669"/>
    <property type="project" value="InterPro"/>
</dbReference>
<keyword evidence="3" id="KW-0509">mRNA transport</keyword>
<name>A0A8C7QVQ4_ONCMY</name>
<keyword evidence="7" id="KW-0539">Nucleus</keyword>
<evidence type="ECO:0000256" key="3">
    <source>
        <dbReference type="ARBA" id="ARBA00022816"/>
    </source>
</evidence>
<dbReference type="GO" id="GO:0005643">
    <property type="term" value="C:nuclear pore"/>
    <property type="evidence" value="ECO:0007669"/>
    <property type="project" value="UniProtKB-SubCell"/>
</dbReference>
<reference evidence="9" key="3">
    <citation type="submission" date="2025-09" db="UniProtKB">
        <authorList>
            <consortium name="Ensembl"/>
        </authorList>
    </citation>
    <scope>IDENTIFICATION</scope>
</reference>
<keyword evidence="6" id="KW-0906">Nuclear pore complex</keyword>
<evidence type="ECO:0000256" key="4">
    <source>
        <dbReference type="ARBA" id="ARBA00022927"/>
    </source>
</evidence>
<sequence>MAFNKPSASAQPFSLTAASSAPSGAGLTLGSVLTSTAPQQGATGFALNLGGVAPSTGLSLGSSMFSNMTSTGLAQTTLGSGGLTLGSLVSTSTAISTAPSLGLGGVDFSTSSEKKSDKSLGASPQDSKALKDENLPPVICQDVDHFQKFVKEQKQVHEEISRMSSKAMLKVQDDIRSLKQLLSVSASGLQRNALAIGHLKMEAALELKNADIALRTQKTPPGLQHENTAPYDYFRCLVDQFEVQLQQYRQQIEEAVDHTTHITPQGENHLSTQGNLSLAMQKLYQTFVCLAAQLQSVHENVKILKQQYLGYRRAFLEDSTDVFESKRAASKKWKSAPRITIGPAPFGSVPNAAAVAMAATLSQQQPGPGRQAPLGSGLGNPFASGVGSSTGSSGLGGFGSSSSSGFNFSNPGLNASAGLTFGVSNPTATGFGTGGPLLQLKKPPVGNKRGKR</sequence>
<keyword evidence="4" id="KW-0653">Protein transport</keyword>
<gene>
    <name evidence="9" type="primary">LOC110489583</name>
</gene>
<evidence type="ECO:0000256" key="2">
    <source>
        <dbReference type="ARBA" id="ARBA00022448"/>
    </source>
</evidence>
<evidence type="ECO:0000256" key="1">
    <source>
        <dbReference type="ARBA" id="ARBA00004567"/>
    </source>
</evidence>
<proteinExistence type="predicted"/>
<dbReference type="AlphaFoldDB" id="A0A8C7QVQ4"/>
<accession>A0A8C7QVQ4</accession>
<organism evidence="9 10">
    <name type="scientific">Oncorhynchus mykiss</name>
    <name type="common">Rainbow trout</name>
    <name type="synonym">Salmo gairdneri</name>
    <dbReference type="NCBI Taxonomy" id="8022"/>
    <lineage>
        <taxon>Eukaryota</taxon>
        <taxon>Metazoa</taxon>
        <taxon>Chordata</taxon>
        <taxon>Craniata</taxon>
        <taxon>Vertebrata</taxon>
        <taxon>Euteleostomi</taxon>
        <taxon>Actinopterygii</taxon>
        <taxon>Neopterygii</taxon>
        <taxon>Teleostei</taxon>
        <taxon>Protacanthopterygii</taxon>
        <taxon>Salmoniformes</taxon>
        <taxon>Salmonidae</taxon>
        <taxon>Salmoninae</taxon>
        <taxon>Oncorhynchus</taxon>
    </lineage>
</organism>
<dbReference type="GO" id="GO:0051028">
    <property type="term" value="P:mRNA transport"/>
    <property type="evidence" value="ECO:0007669"/>
    <property type="project" value="UniProtKB-KW"/>
</dbReference>
<evidence type="ECO:0000313" key="9">
    <source>
        <dbReference type="Ensembl" id="ENSOMYP00000044273.2"/>
    </source>
</evidence>
<dbReference type="GO" id="GO:0017056">
    <property type="term" value="F:structural constituent of nuclear pore"/>
    <property type="evidence" value="ECO:0007669"/>
    <property type="project" value="InterPro"/>
</dbReference>
<evidence type="ECO:0008006" key="11">
    <source>
        <dbReference type="Google" id="ProtNLM"/>
    </source>
</evidence>
<dbReference type="Ensembl" id="ENSOMYT00000048220.2">
    <property type="protein sequence ID" value="ENSOMYP00000044273.2"/>
    <property type="gene ID" value="ENSOMYG00000020306.2"/>
</dbReference>
<feature type="region of interest" description="Disordered" evidence="8">
    <location>
        <begin position="111"/>
        <end position="134"/>
    </location>
</feature>
<dbReference type="Proteomes" id="UP000694395">
    <property type="component" value="Chromosome 15"/>
</dbReference>
<comment type="subcellular location">
    <subcellularLocation>
        <location evidence="1">Nucleus</location>
        <location evidence="1">Nuclear pore complex</location>
    </subcellularLocation>
</comment>
<evidence type="ECO:0000256" key="5">
    <source>
        <dbReference type="ARBA" id="ARBA00023010"/>
    </source>
</evidence>
<reference evidence="9" key="2">
    <citation type="submission" date="2025-08" db="UniProtKB">
        <authorList>
            <consortium name="Ensembl"/>
        </authorList>
    </citation>
    <scope>IDENTIFICATION</scope>
</reference>
<dbReference type="GeneTree" id="ENSGT00730000111111"/>
<keyword evidence="5" id="KW-0811">Translocation</keyword>
<protein>
    <recommendedName>
        <fullName evidence="11">Nucleoporin p58/p45</fullName>
    </recommendedName>
</protein>
<evidence type="ECO:0000256" key="8">
    <source>
        <dbReference type="SAM" id="MobiDB-lite"/>
    </source>
</evidence>
<dbReference type="Gene3D" id="6.10.140.1350">
    <property type="match status" value="1"/>
</dbReference>
<keyword evidence="10" id="KW-1185">Reference proteome</keyword>